<gene>
    <name evidence="1" type="ORF">GBAR_LOCUS28288</name>
</gene>
<name>A0AA35TNT4_GEOBA</name>
<evidence type="ECO:0000313" key="2">
    <source>
        <dbReference type="Proteomes" id="UP001174909"/>
    </source>
</evidence>
<accession>A0AA35TNT4</accession>
<feature type="non-terminal residue" evidence="1">
    <location>
        <position position="1"/>
    </location>
</feature>
<dbReference type="EMBL" id="CASHTH010003954">
    <property type="protein sequence ID" value="CAI8051658.1"/>
    <property type="molecule type" value="Genomic_DNA"/>
</dbReference>
<dbReference type="Gene3D" id="2.60.40.2030">
    <property type="match status" value="1"/>
</dbReference>
<sequence>LEIHFGESDYSFAEGSTSPSTPLFLLYNNNQNPFTVIFSAVSLGTVEVSGLGAFINDLNNTLRAAAGEDFTGGPVTVTVPANTERFPIPEFFTVTDDDIDEDEQSFAIVAGIGPEVPDGVVCFQTARERECLGREGATEIRIDDNDRMRIGFSQRVQTVSENMTLPGDLYSLFIEIATNRVSEREHVMRFNSTSQ</sequence>
<dbReference type="InterPro" id="IPR038081">
    <property type="entry name" value="CalX-like_sf"/>
</dbReference>
<reference evidence="1" key="1">
    <citation type="submission" date="2023-03" db="EMBL/GenBank/DDBJ databases">
        <authorList>
            <person name="Steffen K."/>
            <person name="Cardenas P."/>
        </authorList>
    </citation>
    <scope>NUCLEOTIDE SEQUENCE</scope>
</reference>
<evidence type="ECO:0000313" key="1">
    <source>
        <dbReference type="EMBL" id="CAI8051658.1"/>
    </source>
</evidence>
<organism evidence="1 2">
    <name type="scientific">Geodia barretti</name>
    <name type="common">Barrett's horny sponge</name>
    <dbReference type="NCBI Taxonomy" id="519541"/>
    <lineage>
        <taxon>Eukaryota</taxon>
        <taxon>Metazoa</taxon>
        <taxon>Porifera</taxon>
        <taxon>Demospongiae</taxon>
        <taxon>Heteroscleromorpha</taxon>
        <taxon>Tetractinellida</taxon>
        <taxon>Astrophorina</taxon>
        <taxon>Geodiidae</taxon>
        <taxon>Geodia</taxon>
    </lineage>
</organism>
<comment type="caution">
    <text evidence="1">The sequence shown here is derived from an EMBL/GenBank/DDBJ whole genome shotgun (WGS) entry which is preliminary data.</text>
</comment>
<protein>
    <submittedName>
        <fullName evidence="1">Uncharacterized protein</fullName>
    </submittedName>
</protein>
<dbReference type="AlphaFoldDB" id="A0AA35TNT4"/>
<dbReference type="SUPFAM" id="SSF141072">
    <property type="entry name" value="CalX-like"/>
    <property type="match status" value="1"/>
</dbReference>
<keyword evidence="2" id="KW-1185">Reference proteome</keyword>
<dbReference type="Proteomes" id="UP001174909">
    <property type="component" value="Unassembled WGS sequence"/>
</dbReference>
<proteinExistence type="predicted"/>